<accession>A0ABV0NSW7</accession>
<keyword evidence="2" id="KW-1185">Reference proteome</keyword>
<dbReference type="EMBL" id="JAHRIO010044977">
    <property type="protein sequence ID" value="MEQ2173307.1"/>
    <property type="molecule type" value="Genomic_DNA"/>
</dbReference>
<name>A0ABV0NSW7_9TELE</name>
<protein>
    <submittedName>
        <fullName evidence="1">Uncharacterized protein</fullName>
    </submittedName>
</protein>
<dbReference type="Proteomes" id="UP001476798">
    <property type="component" value="Unassembled WGS sequence"/>
</dbReference>
<proteinExistence type="predicted"/>
<sequence length="154" mass="18074">MTTSTKKTPRKRKHTRTTYSIGVIEVCRITFQFLMGICKAKLTDIIRYFDGNGARPCLRKKSQQPQDPHFISIEQLHRVLEFIKNYAEDHAIMLPGGHPGHRDWHVKLLPTHVSKVSVWRLCMKSAKELGMYKKKIKREDRLQRDDCCLQKDLQ</sequence>
<dbReference type="PANTHER" id="PTHR34415">
    <property type="entry name" value="INTEGRASE CATALYTIC DOMAIN-CONTAINING PROTEIN"/>
    <property type="match status" value="1"/>
</dbReference>
<evidence type="ECO:0000313" key="2">
    <source>
        <dbReference type="Proteomes" id="UP001476798"/>
    </source>
</evidence>
<reference evidence="1 2" key="1">
    <citation type="submission" date="2021-06" db="EMBL/GenBank/DDBJ databases">
        <authorList>
            <person name="Palmer J.M."/>
        </authorList>
    </citation>
    <scope>NUCLEOTIDE SEQUENCE [LARGE SCALE GENOMIC DNA]</scope>
    <source>
        <strain evidence="1 2">GA_2019</strain>
        <tissue evidence="1">Muscle</tissue>
    </source>
</reference>
<organism evidence="1 2">
    <name type="scientific">Goodea atripinnis</name>
    <dbReference type="NCBI Taxonomy" id="208336"/>
    <lineage>
        <taxon>Eukaryota</taxon>
        <taxon>Metazoa</taxon>
        <taxon>Chordata</taxon>
        <taxon>Craniata</taxon>
        <taxon>Vertebrata</taxon>
        <taxon>Euteleostomi</taxon>
        <taxon>Actinopterygii</taxon>
        <taxon>Neopterygii</taxon>
        <taxon>Teleostei</taxon>
        <taxon>Neoteleostei</taxon>
        <taxon>Acanthomorphata</taxon>
        <taxon>Ovalentaria</taxon>
        <taxon>Atherinomorphae</taxon>
        <taxon>Cyprinodontiformes</taxon>
        <taxon>Goodeidae</taxon>
        <taxon>Goodea</taxon>
    </lineage>
</organism>
<dbReference type="PANTHER" id="PTHR34415:SF1">
    <property type="entry name" value="INTEGRASE CATALYTIC DOMAIN-CONTAINING PROTEIN"/>
    <property type="match status" value="1"/>
</dbReference>
<gene>
    <name evidence="1" type="ORF">GOODEAATRI_030818</name>
</gene>
<evidence type="ECO:0000313" key="1">
    <source>
        <dbReference type="EMBL" id="MEQ2173307.1"/>
    </source>
</evidence>
<comment type="caution">
    <text evidence="1">The sequence shown here is derived from an EMBL/GenBank/DDBJ whole genome shotgun (WGS) entry which is preliminary data.</text>
</comment>